<keyword evidence="5" id="KW-1185">Reference proteome</keyword>
<dbReference type="InterPro" id="IPR036013">
    <property type="entry name" value="Band_7/SPFH_dom_sf"/>
</dbReference>
<dbReference type="PRINTS" id="PR00721">
    <property type="entry name" value="STOMATIN"/>
</dbReference>
<sequence length="347" mass="37701">MVGTIVVVVLVVLVILVILRGIRIIPQQRVAIVERLGKYQATLHPGVNLIIPFIDRVVRVIDLRTQQVVVPPQMVITKDNVQIQIDTVFFYTVTDPKMATYNIANVVQGIQNITAANIRQVVGHMELDETLAGRDKISLALRSALDEVTESWGVRIDRVEIVDIKPPKEIQDAMEKQMKAEREKRASILQAEGERQAAILKAEGEKQSLILIAEGERESKIRQAEGLRQAQQLEAEGRAAAIRLVAEAEKNRIEMLRAAQLDPNVLTYQSFEALQGVANGQATTLIVPSEAIGVLGALASLKTALQVREPETAAAQEGAALDGLAGPGLERPGGRPAGSPDDGGWHG</sequence>
<organism evidence="4 5">
    <name type="scientific">Alicyclobacillus macrosporangiidus</name>
    <dbReference type="NCBI Taxonomy" id="392015"/>
    <lineage>
        <taxon>Bacteria</taxon>
        <taxon>Bacillati</taxon>
        <taxon>Bacillota</taxon>
        <taxon>Bacilli</taxon>
        <taxon>Bacillales</taxon>
        <taxon>Alicyclobacillaceae</taxon>
        <taxon>Alicyclobacillus</taxon>
    </lineage>
</organism>
<feature type="domain" description="Band 7" evidence="3">
    <location>
        <begin position="20"/>
        <end position="178"/>
    </location>
</feature>
<gene>
    <name evidence="4" type="ORF">SAMN05421543_11310</name>
</gene>
<dbReference type="GO" id="GO:0005886">
    <property type="term" value="C:plasma membrane"/>
    <property type="evidence" value="ECO:0007669"/>
    <property type="project" value="UniProtKB-ARBA"/>
</dbReference>
<dbReference type="Pfam" id="PF01145">
    <property type="entry name" value="Band_7"/>
    <property type="match status" value="1"/>
</dbReference>
<dbReference type="eggNOG" id="COG0330">
    <property type="taxonomic scope" value="Bacteria"/>
</dbReference>
<dbReference type="SMART" id="SM00244">
    <property type="entry name" value="PHB"/>
    <property type="match status" value="1"/>
</dbReference>
<dbReference type="PANTHER" id="PTHR43327">
    <property type="entry name" value="STOMATIN-LIKE PROTEIN 2, MITOCHONDRIAL"/>
    <property type="match status" value="1"/>
</dbReference>
<evidence type="ECO:0000259" key="3">
    <source>
        <dbReference type="SMART" id="SM00244"/>
    </source>
</evidence>
<feature type="region of interest" description="Disordered" evidence="2">
    <location>
        <begin position="316"/>
        <end position="347"/>
    </location>
</feature>
<dbReference type="OrthoDB" id="9809197at2"/>
<reference evidence="5" key="1">
    <citation type="submission" date="2016-10" db="EMBL/GenBank/DDBJ databases">
        <authorList>
            <person name="Varghese N."/>
        </authorList>
    </citation>
    <scope>NUCLEOTIDE SEQUENCE [LARGE SCALE GENOMIC DNA]</scope>
    <source>
        <strain evidence="5">DSM 17980</strain>
    </source>
</reference>
<dbReference type="STRING" id="392015.SAMN05421543_11310"/>
<dbReference type="RefSeq" id="WP_074953295.1">
    <property type="nucleotide sequence ID" value="NZ_FPBV01000013.1"/>
</dbReference>
<proteinExistence type="inferred from homology"/>
<dbReference type="InterPro" id="IPR001972">
    <property type="entry name" value="Stomatin_HflK_fam"/>
</dbReference>
<accession>A0A1I7K0W0</accession>
<protein>
    <submittedName>
        <fullName evidence="4">Regulator of protease activity HflC, stomatin/prohibitin superfamily</fullName>
    </submittedName>
</protein>
<dbReference type="Gene3D" id="3.30.479.30">
    <property type="entry name" value="Band 7 domain"/>
    <property type="match status" value="1"/>
</dbReference>
<name>A0A1I7K0W0_9BACL</name>
<dbReference type="FunFam" id="3.30.479.30:FF:000004">
    <property type="entry name" value="Putative membrane protease family, stomatin"/>
    <property type="match status" value="1"/>
</dbReference>
<evidence type="ECO:0000313" key="5">
    <source>
        <dbReference type="Proteomes" id="UP000183508"/>
    </source>
</evidence>
<evidence type="ECO:0000256" key="1">
    <source>
        <dbReference type="ARBA" id="ARBA00008164"/>
    </source>
</evidence>
<evidence type="ECO:0000256" key="2">
    <source>
        <dbReference type="SAM" id="MobiDB-lite"/>
    </source>
</evidence>
<dbReference type="AlphaFoldDB" id="A0A1I7K0W0"/>
<evidence type="ECO:0000313" key="4">
    <source>
        <dbReference type="EMBL" id="SFU91057.1"/>
    </source>
</evidence>
<dbReference type="Proteomes" id="UP000183508">
    <property type="component" value="Unassembled WGS sequence"/>
</dbReference>
<dbReference type="GO" id="GO:0008233">
    <property type="term" value="F:peptidase activity"/>
    <property type="evidence" value="ECO:0007669"/>
    <property type="project" value="UniProtKB-KW"/>
</dbReference>
<dbReference type="GO" id="GO:0006508">
    <property type="term" value="P:proteolysis"/>
    <property type="evidence" value="ECO:0007669"/>
    <property type="project" value="UniProtKB-KW"/>
</dbReference>
<dbReference type="EMBL" id="FPBV01000013">
    <property type="protein sequence ID" value="SFU91057.1"/>
    <property type="molecule type" value="Genomic_DNA"/>
</dbReference>
<feature type="compositionally biased region" description="Low complexity" evidence="2">
    <location>
        <begin position="318"/>
        <end position="329"/>
    </location>
</feature>
<dbReference type="GO" id="GO:0098552">
    <property type="term" value="C:side of membrane"/>
    <property type="evidence" value="ECO:0007669"/>
    <property type="project" value="UniProtKB-ARBA"/>
</dbReference>
<keyword evidence="4" id="KW-0378">Hydrolase</keyword>
<dbReference type="InterPro" id="IPR001107">
    <property type="entry name" value="Band_7"/>
</dbReference>
<dbReference type="SUPFAM" id="SSF117892">
    <property type="entry name" value="Band 7/SPFH domain"/>
    <property type="match status" value="1"/>
</dbReference>
<dbReference type="PANTHER" id="PTHR43327:SF10">
    <property type="entry name" value="STOMATIN-LIKE PROTEIN 2, MITOCHONDRIAL"/>
    <property type="match status" value="1"/>
</dbReference>
<keyword evidence="4" id="KW-0645">Protease</keyword>
<comment type="similarity">
    <text evidence="1">Belongs to the band 7/mec-2 family.</text>
</comment>
<dbReference type="InterPro" id="IPR050710">
    <property type="entry name" value="Band7/mec-2_domain"/>
</dbReference>